<feature type="transmembrane region" description="Helical" evidence="1">
    <location>
        <begin position="6"/>
        <end position="26"/>
    </location>
</feature>
<feature type="transmembrane region" description="Helical" evidence="1">
    <location>
        <begin position="65"/>
        <end position="88"/>
    </location>
</feature>
<dbReference type="OrthoDB" id="1275193at2"/>
<accession>A0A381F4T3</accession>
<dbReference type="GeneID" id="303675052"/>
<dbReference type="Proteomes" id="UP000255231">
    <property type="component" value="Unassembled WGS sequence"/>
</dbReference>
<keyword evidence="4" id="KW-1185">Reference proteome</keyword>
<dbReference type="EMBL" id="UFVS01000001">
    <property type="protein sequence ID" value="SUX41488.1"/>
    <property type="molecule type" value="Genomic_DNA"/>
</dbReference>
<dbReference type="EMBL" id="FTMF01000006">
    <property type="protein sequence ID" value="SIQ58435.1"/>
    <property type="molecule type" value="Genomic_DNA"/>
</dbReference>
<evidence type="ECO:0000313" key="2">
    <source>
        <dbReference type="EMBL" id="SIQ58435.1"/>
    </source>
</evidence>
<feature type="transmembrane region" description="Helical" evidence="1">
    <location>
        <begin position="33"/>
        <end position="50"/>
    </location>
</feature>
<evidence type="ECO:0000313" key="5">
    <source>
        <dbReference type="Proteomes" id="UP000255231"/>
    </source>
</evidence>
<evidence type="ECO:0000256" key="1">
    <source>
        <dbReference type="SAM" id="Phobius"/>
    </source>
</evidence>
<proteinExistence type="predicted"/>
<reference evidence="3 5" key="2">
    <citation type="submission" date="2018-06" db="EMBL/GenBank/DDBJ databases">
        <authorList>
            <consortium name="Pathogen Informatics"/>
            <person name="Doyle S."/>
        </authorList>
    </citation>
    <scope>NUCLEOTIDE SEQUENCE [LARGE SCALE GENOMIC DNA]</scope>
    <source>
        <strain evidence="3 5">NCTC13560</strain>
    </source>
</reference>
<keyword evidence="1" id="KW-1133">Transmembrane helix</keyword>
<reference evidence="2 4" key="1">
    <citation type="submission" date="2017-01" db="EMBL/GenBank/DDBJ databases">
        <authorList>
            <person name="Varghese N."/>
            <person name="Submissions S."/>
        </authorList>
    </citation>
    <scope>NUCLEOTIDE SEQUENCE [LARGE SCALE GENOMIC DNA]</scope>
    <source>
        <strain evidence="2 4">ATCC 27950</strain>
    </source>
</reference>
<protein>
    <submittedName>
        <fullName evidence="3">Uncharacterized protein</fullName>
    </submittedName>
</protein>
<organism evidence="3 5">
    <name type="scientific">Chryseobacterium indoltheticum</name>
    <dbReference type="NCBI Taxonomy" id="254"/>
    <lineage>
        <taxon>Bacteria</taxon>
        <taxon>Pseudomonadati</taxon>
        <taxon>Bacteroidota</taxon>
        <taxon>Flavobacteriia</taxon>
        <taxon>Flavobacteriales</taxon>
        <taxon>Weeksellaceae</taxon>
        <taxon>Chryseobacterium group</taxon>
        <taxon>Chryseobacterium</taxon>
    </lineage>
</organism>
<name>A0A381F4T3_9FLAO</name>
<keyword evidence="1" id="KW-0472">Membrane</keyword>
<sequence length="168" mass="19414">MKKNSIILNSILFGSLLLNLVNLKFFEQTLIRIEYLLFFYLIGFLTYFLSKKKLSKISNWNNFNKAIFCIIVVGANLTALCLGLNLLLASQKTKIESFSIVRKTNISGGKYNRSKRTPAIIFETKFNDTKRLTFTIDYKKQIEKSSMIELELSEGLFGFEIIRSTKLR</sequence>
<dbReference type="AlphaFoldDB" id="A0A381F4T3"/>
<dbReference type="KEGG" id="cil:EG358_15185"/>
<evidence type="ECO:0000313" key="4">
    <source>
        <dbReference type="Proteomes" id="UP000185725"/>
    </source>
</evidence>
<gene>
    <name evidence="3" type="ORF">NCTC13560_00286</name>
    <name evidence="2" type="ORF">SAMN05421682_106154</name>
</gene>
<evidence type="ECO:0000313" key="3">
    <source>
        <dbReference type="EMBL" id="SUX41488.1"/>
    </source>
</evidence>
<dbReference type="Proteomes" id="UP000185725">
    <property type="component" value="Unassembled WGS sequence"/>
</dbReference>
<keyword evidence="1" id="KW-0812">Transmembrane</keyword>
<dbReference type="RefSeq" id="WP_076560756.1">
    <property type="nucleotide sequence ID" value="NZ_CP033929.1"/>
</dbReference>